<reference evidence="1 2" key="1">
    <citation type="submission" date="2023-07" db="EMBL/GenBank/DDBJ databases">
        <title>Sorghum-associated microbial communities from plants grown in Nebraska, USA.</title>
        <authorList>
            <person name="Schachtman D."/>
        </authorList>
    </citation>
    <scope>NUCLEOTIDE SEQUENCE [LARGE SCALE GENOMIC DNA]</scope>
    <source>
        <strain evidence="1 2">BE107</strain>
    </source>
</reference>
<dbReference type="Gene3D" id="2.40.128.380">
    <property type="entry name" value="T3SS negative regulator GrlR"/>
    <property type="match status" value="1"/>
</dbReference>
<dbReference type="RefSeq" id="WP_310094389.1">
    <property type="nucleotide sequence ID" value="NZ_JAVDTT010000003.1"/>
</dbReference>
<protein>
    <recommendedName>
        <fullName evidence="3">T3SS negative regulator,GrlR</fullName>
    </recommendedName>
</protein>
<dbReference type="Pfam" id="PF16518">
    <property type="entry name" value="GrlR"/>
    <property type="match status" value="1"/>
</dbReference>
<name>A0ABU1RUG2_9GAMM</name>
<comment type="caution">
    <text evidence="1">The sequence shown here is derived from an EMBL/GenBank/DDBJ whole genome shotgun (WGS) entry which is preliminary data.</text>
</comment>
<evidence type="ECO:0008006" key="3">
    <source>
        <dbReference type="Google" id="ProtNLM"/>
    </source>
</evidence>
<dbReference type="EMBL" id="JAVDTT010000003">
    <property type="protein sequence ID" value="MDR6842414.1"/>
    <property type="molecule type" value="Genomic_DNA"/>
</dbReference>
<organism evidence="1 2">
    <name type="scientific">Pseudoxanthomonas sacheonensis</name>
    <dbReference type="NCBI Taxonomy" id="443615"/>
    <lineage>
        <taxon>Bacteria</taxon>
        <taxon>Pseudomonadati</taxon>
        <taxon>Pseudomonadota</taxon>
        <taxon>Gammaproteobacteria</taxon>
        <taxon>Lysobacterales</taxon>
        <taxon>Lysobacteraceae</taxon>
        <taxon>Pseudoxanthomonas</taxon>
    </lineage>
</organism>
<evidence type="ECO:0000313" key="2">
    <source>
        <dbReference type="Proteomes" id="UP001254759"/>
    </source>
</evidence>
<sequence>MIDGIYQVTFSSNSNDFGEGIAVFKGNSVNGGDKGYIYTGTKEAIAGAFKSVLKITQWNNSVPSVFGPIKEFVLELEGNDGPANGFTANGHVAGQPGKKISIRGRYISLAS</sequence>
<evidence type="ECO:0000313" key="1">
    <source>
        <dbReference type="EMBL" id="MDR6842414.1"/>
    </source>
</evidence>
<gene>
    <name evidence="1" type="ORF">J2W94_002708</name>
</gene>
<dbReference type="Proteomes" id="UP001254759">
    <property type="component" value="Unassembled WGS sequence"/>
</dbReference>
<keyword evidence="2" id="KW-1185">Reference proteome</keyword>
<dbReference type="InterPro" id="IPR032417">
    <property type="entry name" value="GrlR"/>
</dbReference>
<accession>A0ABU1RUG2</accession>
<dbReference type="InterPro" id="IPR043019">
    <property type="entry name" value="GrlR_sf"/>
</dbReference>
<proteinExistence type="predicted"/>